<accession>A0ABW4QC49</accession>
<dbReference type="RefSeq" id="WP_343881937.1">
    <property type="nucleotide sequence ID" value="NZ_BAAAIJ010000059.1"/>
</dbReference>
<dbReference type="EMBL" id="JBHUGA010000067">
    <property type="protein sequence ID" value="MFD1848312.1"/>
    <property type="molecule type" value="Genomic_DNA"/>
</dbReference>
<dbReference type="PRINTS" id="PR00111">
    <property type="entry name" value="ABHYDROLASE"/>
</dbReference>
<dbReference type="PANTHER" id="PTHR43798">
    <property type="entry name" value="MONOACYLGLYCEROL LIPASE"/>
    <property type="match status" value="1"/>
</dbReference>
<reference evidence="3" key="1">
    <citation type="journal article" date="2019" name="Int. J. Syst. Evol. Microbiol.">
        <title>The Global Catalogue of Microorganisms (GCM) 10K type strain sequencing project: providing services to taxonomists for standard genome sequencing and annotation.</title>
        <authorList>
            <consortium name="The Broad Institute Genomics Platform"/>
            <consortium name="The Broad Institute Genome Sequencing Center for Infectious Disease"/>
            <person name="Wu L."/>
            <person name="Ma J."/>
        </authorList>
    </citation>
    <scope>NUCLEOTIDE SEQUENCE [LARGE SCALE GENOMIC DNA]</scope>
    <source>
        <strain evidence="3">JCM 11496</strain>
    </source>
</reference>
<dbReference type="Proteomes" id="UP001597307">
    <property type="component" value="Unassembled WGS sequence"/>
</dbReference>
<evidence type="ECO:0000259" key="1">
    <source>
        <dbReference type="Pfam" id="PF12697"/>
    </source>
</evidence>
<dbReference type="GO" id="GO:0016787">
    <property type="term" value="F:hydrolase activity"/>
    <property type="evidence" value="ECO:0007669"/>
    <property type="project" value="UniProtKB-KW"/>
</dbReference>
<protein>
    <submittedName>
        <fullName evidence="2">Alpha/beta fold hydrolase</fullName>
    </submittedName>
</protein>
<dbReference type="Gene3D" id="3.40.50.1820">
    <property type="entry name" value="alpha/beta hydrolase"/>
    <property type="match status" value="1"/>
</dbReference>
<feature type="domain" description="AB hydrolase-1" evidence="1">
    <location>
        <begin position="12"/>
        <end position="251"/>
    </location>
</feature>
<dbReference type="InterPro" id="IPR029058">
    <property type="entry name" value="AB_hydrolase_fold"/>
</dbReference>
<gene>
    <name evidence="2" type="ORF">ACFSFX_17140</name>
</gene>
<proteinExistence type="predicted"/>
<comment type="caution">
    <text evidence="2">The sequence shown here is derived from an EMBL/GenBank/DDBJ whole genome shotgun (WGS) entry which is preliminary data.</text>
</comment>
<evidence type="ECO:0000313" key="3">
    <source>
        <dbReference type="Proteomes" id="UP001597307"/>
    </source>
</evidence>
<keyword evidence="2" id="KW-0378">Hydrolase</keyword>
<dbReference type="Pfam" id="PF12697">
    <property type="entry name" value="Abhydrolase_6"/>
    <property type="match status" value="1"/>
</dbReference>
<sequence>MHFERHGSGTPLLLVHGLGSSLRTWDPIMPALTAEREVTAVDLPGFGNSPPLIGTVSVGTLTDTVERYIESEGLQDIALVGSSMGARIVLELARRGHAGSTVSLDPGGFWTDRQRLVFGTSITASVALVRAIQPALPFLTGTALGRTALLAQFSAKPWQLDPGLVLTELRGFAASPSLDEARRSLLEGPSQQGAPAGSLASDVVIGWGRRDRVTVPSQAATAQQRFPDATVHWFEESGHFPHWDQPEETARLILDSTP</sequence>
<dbReference type="InterPro" id="IPR050266">
    <property type="entry name" value="AB_hydrolase_sf"/>
</dbReference>
<keyword evidence="3" id="KW-1185">Reference proteome</keyword>
<evidence type="ECO:0000313" key="2">
    <source>
        <dbReference type="EMBL" id="MFD1848312.1"/>
    </source>
</evidence>
<dbReference type="SUPFAM" id="SSF53474">
    <property type="entry name" value="alpha/beta-Hydrolases"/>
    <property type="match status" value="1"/>
</dbReference>
<name>A0ABW4QC49_9MICC</name>
<dbReference type="InterPro" id="IPR000073">
    <property type="entry name" value="AB_hydrolase_1"/>
</dbReference>
<organism evidence="2 3">
    <name type="scientific">Arthrobacter flavus</name>
    <dbReference type="NCBI Taxonomy" id="95172"/>
    <lineage>
        <taxon>Bacteria</taxon>
        <taxon>Bacillati</taxon>
        <taxon>Actinomycetota</taxon>
        <taxon>Actinomycetes</taxon>
        <taxon>Micrococcales</taxon>
        <taxon>Micrococcaceae</taxon>
        <taxon>Arthrobacter</taxon>
    </lineage>
</organism>
<dbReference type="PANTHER" id="PTHR43798:SF5">
    <property type="entry name" value="MONOACYLGLYCEROL LIPASE ABHD6"/>
    <property type="match status" value="1"/>
</dbReference>